<accession>A0ABX0IFT8</accession>
<gene>
    <name evidence="3" type="ORF">G4L40_05565</name>
</gene>
<dbReference type="Gene3D" id="2.60.120.200">
    <property type="match status" value="1"/>
</dbReference>
<proteinExistence type="inferred from homology"/>
<dbReference type="GO" id="GO:0016787">
    <property type="term" value="F:hydrolase activity"/>
    <property type="evidence" value="ECO:0007669"/>
    <property type="project" value="UniProtKB-KW"/>
</dbReference>
<evidence type="ECO:0000313" key="4">
    <source>
        <dbReference type="Proteomes" id="UP000761423"/>
    </source>
</evidence>
<dbReference type="InterPro" id="IPR013320">
    <property type="entry name" value="ConA-like_dom_sf"/>
</dbReference>
<dbReference type="CDD" id="cd08023">
    <property type="entry name" value="GH16_laminarinase_like"/>
    <property type="match status" value="1"/>
</dbReference>
<evidence type="ECO:0000313" key="3">
    <source>
        <dbReference type="EMBL" id="NHM04171.1"/>
    </source>
</evidence>
<evidence type="ECO:0000259" key="2">
    <source>
        <dbReference type="PROSITE" id="PS51762"/>
    </source>
</evidence>
<evidence type="ECO:0000256" key="1">
    <source>
        <dbReference type="ARBA" id="ARBA00006865"/>
    </source>
</evidence>
<name>A0ABX0IFT8_9FLAO</name>
<reference evidence="3 4" key="1">
    <citation type="submission" date="2020-02" db="EMBL/GenBank/DDBJ databases">
        <authorList>
            <person name="Chen W.-M."/>
        </authorList>
    </citation>
    <scope>NUCLEOTIDE SEQUENCE [LARGE SCALE GENOMIC DNA]</scope>
    <source>
        <strain evidence="3 4">TWA-26</strain>
    </source>
</reference>
<organism evidence="3 4">
    <name type="scientific">Flavobacterium celericrescens</name>
    <dbReference type="NCBI Taxonomy" id="2709780"/>
    <lineage>
        <taxon>Bacteria</taxon>
        <taxon>Pseudomonadati</taxon>
        <taxon>Bacteroidota</taxon>
        <taxon>Flavobacteriia</taxon>
        <taxon>Flavobacteriales</taxon>
        <taxon>Flavobacteriaceae</taxon>
        <taxon>Flavobacterium</taxon>
    </lineage>
</organism>
<sequence>MKDVFVLFLFSTFCFSQNLEKKLIWEENFDGTKLDETVWNYELGNGCPNLCGWGNNEAQVYTKTNHSVKDGFLTIQAKKEENIYSSTRITTKDKKEFQYGRIETRAKLPVGTGLWPAFWMLGDNISDVGWPKCGEIDILEYVGKEPDMVFTSLHTQDSHGNTINTKKTKIENIEEGFHVYTIEWDTNKIAFFVDEVLVYTFQPKIQNENTWPYNQPFYFIINLAIGGNFGGPEINDAILPQEFIIDYIKVYQ</sequence>
<comment type="similarity">
    <text evidence="1">Belongs to the glycosyl hydrolase 16 family.</text>
</comment>
<protein>
    <submittedName>
        <fullName evidence="3">Glycoside hydrolase family 16 protein</fullName>
    </submittedName>
</protein>
<dbReference type="PANTHER" id="PTHR10963:SF55">
    <property type="entry name" value="GLYCOSIDE HYDROLASE FAMILY 16 PROTEIN"/>
    <property type="match status" value="1"/>
</dbReference>
<feature type="domain" description="GH16" evidence="2">
    <location>
        <begin position="27"/>
        <end position="252"/>
    </location>
</feature>
<dbReference type="InterPro" id="IPR000757">
    <property type="entry name" value="Beta-glucanase-like"/>
</dbReference>
<dbReference type="SUPFAM" id="SSF49899">
    <property type="entry name" value="Concanavalin A-like lectins/glucanases"/>
    <property type="match status" value="1"/>
</dbReference>
<dbReference type="RefSeq" id="WP_166236171.1">
    <property type="nucleotide sequence ID" value="NZ_JAAJBV010000003.1"/>
</dbReference>
<dbReference type="Proteomes" id="UP000761423">
    <property type="component" value="Unassembled WGS sequence"/>
</dbReference>
<keyword evidence="3" id="KW-0378">Hydrolase</keyword>
<comment type="caution">
    <text evidence="3">The sequence shown here is derived from an EMBL/GenBank/DDBJ whole genome shotgun (WGS) entry which is preliminary data.</text>
</comment>
<dbReference type="Pfam" id="PF00722">
    <property type="entry name" value="Glyco_hydro_16"/>
    <property type="match status" value="1"/>
</dbReference>
<dbReference type="InterPro" id="IPR050546">
    <property type="entry name" value="Glycosyl_Hydrlase_16"/>
</dbReference>
<dbReference type="EMBL" id="JAAJBV010000003">
    <property type="protein sequence ID" value="NHM04171.1"/>
    <property type="molecule type" value="Genomic_DNA"/>
</dbReference>
<keyword evidence="4" id="KW-1185">Reference proteome</keyword>
<dbReference type="PANTHER" id="PTHR10963">
    <property type="entry name" value="GLYCOSYL HYDROLASE-RELATED"/>
    <property type="match status" value="1"/>
</dbReference>
<dbReference type="PROSITE" id="PS51762">
    <property type="entry name" value="GH16_2"/>
    <property type="match status" value="1"/>
</dbReference>